<dbReference type="InterPro" id="IPR000073">
    <property type="entry name" value="AB_hydrolase_1"/>
</dbReference>
<organism evidence="2 3">
    <name type="scientific">Roseomonas acroporae</name>
    <dbReference type="NCBI Taxonomy" id="2937791"/>
    <lineage>
        <taxon>Bacteria</taxon>
        <taxon>Pseudomonadati</taxon>
        <taxon>Pseudomonadota</taxon>
        <taxon>Alphaproteobacteria</taxon>
        <taxon>Acetobacterales</taxon>
        <taxon>Roseomonadaceae</taxon>
        <taxon>Roseomonas</taxon>
    </lineage>
</organism>
<sequence>MDGARIPPGPLVLADQGFFWVGVERQPQPYGLVAAGQMFVGYQIPAERRHALPVVMVHGGGGQGLDYLGTPDGRPGWATFFLRRGHAVYVVDRTALGRSPYHPDLNGPLGRPPGYEFMRDRFVAPELSPESYPQARLHTQWPGGTAVGDPVLDQFMAGQGPSVADLARVHADMRRCAAALLDRIGPAVLVTHSAGGPFGWLAADARPALVRGIVAVEPQGPAFAETPGGPLSWGLTAVPLLFDPPAGAPEELGRLLRRAPRPDLQDCWVQAEPARQLPNLRDLPVAVVTAEASWKAQQDHGVVDFLRQAGVPAEHIRLEDHGLHGNGHMMMIERNSDDVAALVADWIECRIGAA</sequence>
<comment type="caution">
    <text evidence="2">The sequence shown here is derived from an EMBL/GenBank/DDBJ whole genome shotgun (WGS) entry which is preliminary data.</text>
</comment>
<dbReference type="InterPro" id="IPR029058">
    <property type="entry name" value="AB_hydrolase_fold"/>
</dbReference>
<dbReference type="EMBL" id="JALPRX010000118">
    <property type="protein sequence ID" value="MCK8787351.1"/>
    <property type="molecule type" value="Genomic_DNA"/>
</dbReference>
<gene>
    <name evidence="2" type="ORF">M0638_23550</name>
</gene>
<name>A0A9X1YJK1_9PROT</name>
<dbReference type="GO" id="GO:0016787">
    <property type="term" value="F:hydrolase activity"/>
    <property type="evidence" value="ECO:0007669"/>
    <property type="project" value="UniProtKB-KW"/>
</dbReference>
<proteinExistence type="predicted"/>
<dbReference type="PANTHER" id="PTHR43194:SF4">
    <property type="entry name" value="AB HYDROLASE-1 DOMAIN-CONTAINING PROTEIN"/>
    <property type="match status" value="1"/>
</dbReference>
<dbReference type="RefSeq" id="WP_248669402.1">
    <property type="nucleotide sequence ID" value="NZ_JALPRX010000118.1"/>
</dbReference>
<evidence type="ECO:0000259" key="1">
    <source>
        <dbReference type="Pfam" id="PF00561"/>
    </source>
</evidence>
<evidence type="ECO:0000313" key="2">
    <source>
        <dbReference type="EMBL" id="MCK8787351.1"/>
    </source>
</evidence>
<keyword evidence="2" id="KW-0378">Hydrolase</keyword>
<protein>
    <submittedName>
        <fullName evidence="2">Alpha/beta hydrolase</fullName>
    </submittedName>
</protein>
<dbReference type="Proteomes" id="UP001139516">
    <property type="component" value="Unassembled WGS sequence"/>
</dbReference>
<dbReference type="CDD" id="cd12809">
    <property type="entry name" value="Esterase_713_like-2"/>
    <property type="match status" value="1"/>
</dbReference>
<feature type="domain" description="AB hydrolase-1" evidence="1">
    <location>
        <begin position="53"/>
        <end position="248"/>
    </location>
</feature>
<evidence type="ECO:0000313" key="3">
    <source>
        <dbReference type="Proteomes" id="UP001139516"/>
    </source>
</evidence>
<dbReference type="SUPFAM" id="SSF53474">
    <property type="entry name" value="alpha/beta-Hydrolases"/>
    <property type="match status" value="1"/>
</dbReference>
<dbReference type="Pfam" id="PF00561">
    <property type="entry name" value="Abhydrolase_1"/>
    <property type="match status" value="1"/>
</dbReference>
<reference evidence="2" key="1">
    <citation type="submission" date="2022-04" db="EMBL/GenBank/DDBJ databases">
        <title>Roseomonas acroporae sp. nov., isolated from coral Acropora digitifera.</title>
        <authorList>
            <person name="Sun H."/>
        </authorList>
    </citation>
    <scope>NUCLEOTIDE SEQUENCE</scope>
    <source>
        <strain evidence="2">NAR14</strain>
    </source>
</reference>
<dbReference type="AlphaFoldDB" id="A0A9X1YJK1"/>
<dbReference type="PANTHER" id="PTHR43194">
    <property type="entry name" value="HYDROLASE ALPHA/BETA FOLD FAMILY"/>
    <property type="match status" value="1"/>
</dbReference>
<keyword evidence="3" id="KW-1185">Reference proteome</keyword>
<accession>A0A9X1YJK1</accession>
<dbReference type="Gene3D" id="3.40.50.1820">
    <property type="entry name" value="alpha/beta hydrolase"/>
    <property type="match status" value="1"/>
</dbReference>
<dbReference type="InterPro" id="IPR050228">
    <property type="entry name" value="Carboxylesterase_BioH"/>
</dbReference>